<evidence type="ECO:0000256" key="5">
    <source>
        <dbReference type="ARBA" id="ARBA00023172"/>
    </source>
</evidence>
<evidence type="ECO:0000313" key="10">
    <source>
        <dbReference type="Proteomes" id="UP000034543"/>
    </source>
</evidence>
<reference evidence="9 10" key="1">
    <citation type="journal article" date="2015" name="Nature">
        <title>rRNA introns, odd ribosomes, and small enigmatic genomes across a large radiation of phyla.</title>
        <authorList>
            <person name="Brown C.T."/>
            <person name="Hug L.A."/>
            <person name="Thomas B.C."/>
            <person name="Sharon I."/>
            <person name="Castelle C.J."/>
            <person name="Singh A."/>
            <person name="Wilkins M.J."/>
            <person name="Williams K.H."/>
            <person name="Banfield J.F."/>
        </authorList>
    </citation>
    <scope>NUCLEOTIDE SEQUENCE [LARGE SCALE GENOMIC DNA]</scope>
</reference>
<keyword evidence="4 7" id="KW-0862">Zinc</keyword>
<dbReference type="GO" id="GO:0008270">
    <property type="term" value="F:zinc ion binding"/>
    <property type="evidence" value="ECO:0007669"/>
    <property type="project" value="UniProtKB-KW"/>
</dbReference>
<dbReference type="PANTHER" id="PTHR30446:SF0">
    <property type="entry name" value="RECOMBINATION PROTEIN RECR"/>
    <property type="match status" value="1"/>
</dbReference>
<dbReference type="SUPFAM" id="SSF111304">
    <property type="entry name" value="Recombination protein RecR"/>
    <property type="match status" value="1"/>
</dbReference>
<dbReference type="STRING" id="1618436.UV59_C0028G0010"/>
<dbReference type="HAMAP" id="MF_00017">
    <property type="entry name" value="RecR"/>
    <property type="match status" value="1"/>
</dbReference>
<dbReference type="Gene3D" id="1.10.8.420">
    <property type="entry name" value="RecR Domain 1"/>
    <property type="match status" value="1"/>
</dbReference>
<dbReference type="AlphaFoldDB" id="A0A0G1CEN9"/>
<dbReference type="InterPro" id="IPR015967">
    <property type="entry name" value="Rcmb_RecR_Znf"/>
</dbReference>
<name>A0A0G1CEN9_9BACT</name>
<dbReference type="InterPro" id="IPR000093">
    <property type="entry name" value="DNA_Rcmb_RecR"/>
</dbReference>
<gene>
    <name evidence="7" type="primary">recR</name>
    <name evidence="9" type="ORF">UV59_C0028G0010</name>
</gene>
<feature type="zinc finger region" description="C4-type" evidence="7">
    <location>
        <begin position="58"/>
        <end position="73"/>
    </location>
</feature>
<dbReference type="PROSITE" id="PS50880">
    <property type="entry name" value="TOPRIM"/>
    <property type="match status" value="1"/>
</dbReference>
<proteinExistence type="inferred from homology"/>
<dbReference type="GO" id="GO:0006310">
    <property type="term" value="P:DNA recombination"/>
    <property type="evidence" value="ECO:0007669"/>
    <property type="project" value="UniProtKB-UniRule"/>
</dbReference>
<organism evidence="9 10">
    <name type="scientific">Candidatus Gottesmanbacteria bacterium GW2011_GWA1_43_11</name>
    <dbReference type="NCBI Taxonomy" id="1618436"/>
    <lineage>
        <taxon>Bacteria</taxon>
        <taxon>Candidatus Gottesmaniibacteriota</taxon>
    </lineage>
</organism>
<dbReference type="SMART" id="SM00493">
    <property type="entry name" value="TOPRIM"/>
    <property type="match status" value="1"/>
</dbReference>
<dbReference type="InterPro" id="IPR034137">
    <property type="entry name" value="TOPRIM_RecR"/>
</dbReference>
<evidence type="ECO:0000256" key="2">
    <source>
        <dbReference type="ARBA" id="ARBA00022763"/>
    </source>
</evidence>
<comment type="function">
    <text evidence="7">May play a role in DNA repair. It seems to be involved in an RecBC-independent recombinational process of DNA repair. It may act with RecF and RecO.</text>
</comment>
<dbReference type="PROSITE" id="PS01300">
    <property type="entry name" value="RECR"/>
    <property type="match status" value="1"/>
</dbReference>
<keyword evidence="6 7" id="KW-0234">DNA repair</keyword>
<evidence type="ECO:0000313" key="9">
    <source>
        <dbReference type="EMBL" id="KKS84027.1"/>
    </source>
</evidence>
<dbReference type="GO" id="GO:0006281">
    <property type="term" value="P:DNA repair"/>
    <property type="evidence" value="ECO:0007669"/>
    <property type="project" value="UniProtKB-UniRule"/>
</dbReference>
<evidence type="ECO:0000256" key="7">
    <source>
        <dbReference type="HAMAP-Rule" id="MF_00017"/>
    </source>
</evidence>
<comment type="similarity">
    <text evidence="7">Belongs to the RecR family.</text>
</comment>
<dbReference type="NCBIfam" id="TIGR00615">
    <property type="entry name" value="recR"/>
    <property type="match status" value="1"/>
</dbReference>
<evidence type="ECO:0000256" key="4">
    <source>
        <dbReference type="ARBA" id="ARBA00022833"/>
    </source>
</evidence>
<dbReference type="Gene3D" id="3.40.1360.10">
    <property type="match status" value="1"/>
</dbReference>
<dbReference type="EMBL" id="LCFB01000028">
    <property type="protein sequence ID" value="KKS84027.1"/>
    <property type="molecule type" value="Genomic_DNA"/>
</dbReference>
<evidence type="ECO:0000259" key="8">
    <source>
        <dbReference type="PROSITE" id="PS50880"/>
    </source>
</evidence>
<dbReference type="Gene3D" id="6.10.250.240">
    <property type="match status" value="1"/>
</dbReference>
<accession>A0A0G1CEN9</accession>
<dbReference type="GO" id="GO:0003677">
    <property type="term" value="F:DNA binding"/>
    <property type="evidence" value="ECO:0007669"/>
    <property type="project" value="UniProtKB-UniRule"/>
</dbReference>
<dbReference type="InterPro" id="IPR023627">
    <property type="entry name" value="Rcmb_RecR"/>
</dbReference>
<keyword evidence="1 7" id="KW-0479">Metal-binding</keyword>
<dbReference type="Proteomes" id="UP000034543">
    <property type="component" value="Unassembled WGS sequence"/>
</dbReference>
<dbReference type="Pfam" id="PF02132">
    <property type="entry name" value="RecR_ZnF"/>
    <property type="match status" value="1"/>
</dbReference>
<keyword evidence="3 7" id="KW-0863">Zinc-finger</keyword>
<comment type="caution">
    <text evidence="9">The sequence shown here is derived from an EMBL/GenBank/DDBJ whole genome shotgun (WGS) entry which is preliminary data.</text>
</comment>
<dbReference type="Pfam" id="PF21175">
    <property type="entry name" value="RecR_C"/>
    <property type="match status" value="1"/>
</dbReference>
<dbReference type="Pfam" id="PF21176">
    <property type="entry name" value="RecR_HhH"/>
    <property type="match status" value="1"/>
</dbReference>
<keyword evidence="2 7" id="KW-0227">DNA damage</keyword>
<keyword evidence="5 7" id="KW-0233">DNA recombination</keyword>
<sequence>MSTLARPLVRLIEAFEKLPGIGPKSAQRLTFYLLHVPQVEIEKFAEALINLKKNTVECSTCFNVSETNPCSICEDTSRDQSVICVVEQPIDILSLERTGKYRGVYHVLHGALNPLANVGPDEIRIAQLLTRLKNTGIKEIILATNLSMEGESTAMYIQKQISNRNTVKISRIAHGLPMGADLEYADEMTLSQALEGRREY</sequence>
<dbReference type="Pfam" id="PF13662">
    <property type="entry name" value="Toprim_4"/>
    <property type="match status" value="1"/>
</dbReference>
<feature type="domain" description="Toprim" evidence="8">
    <location>
        <begin position="81"/>
        <end position="177"/>
    </location>
</feature>
<dbReference type="CDD" id="cd01025">
    <property type="entry name" value="TOPRIM_recR"/>
    <property type="match status" value="1"/>
</dbReference>
<evidence type="ECO:0000256" key="3">
    <source>
        <dbReference type="ARBA" id="ARBA00022771"/>
    </source>
</evidence>
<dbReference type="PATRIC" id="fig|1618436.3.peg.1210"/>
<evidence type="ECO:0000256" key="6">
    <source>
        <dbReference type="ARBA" id="ARBA00023204"/>
    </source>
</evidence>
<dbReference type="PANTHER" id="PTHR30446">
    <property type="entry name" value="RECOMBINATION PROTEIN RECR"/>
    <property type="match status" value="1"/>
</dbReference>
<evidence type="ECO:0000256" key="1">
    <source>
        <dbReference type="ARBA" id="ARBA00022723"/>
    </source>
</evidence>
<protein>
    <recommendedName>
        <fullName evidence="7">Recombination protein RecR</fullName>
    </recommendedName>
</protein>
<dbReference type="InterPro" id="IPR006171">
    <property type="entry name" value="TOPRIM_dom"/>
</dbReference>